<sequence length="141" mass="15575">VSLNISKNTGTVKTPVDKITLVEDKGVLNDAHFNKLTDRQVSILAIEDIEYTNSKMQSTLKAGDFAENITTRGIELFTLPLGTKIYIGDTILEVSKIGKECHKGCDIKNLVGDCIMPKRGIFARVIKGGEVNLEDTCYYCF</sequence>
<feature type="non-terminal residue" evidence="2">
    <location>
        <position position="1"/>
    </location>
</feature>
<name>A0ABT8YX28_9SPIR</name>
<feature type="domain" description="MOSC" evidence="1">
    <location>
        <begin position="14"/>
        <end position="140"/>
    </location>
</feature>
<dbReference type="PANTHER" id="PTHR36930">
    <property type="entry name" value="METAL-SULFUR CLUSTER BIOSYNTHESIS PROTEINS YUAD-RELATED"/>
    <property type="match status" value="1"/>
</dbReference>
<accession>A0ABT8YX28</accession>
<reference evidence="2" key="1">
    <citation type="submission" date="2023-07" db="EMBL/GenBank/DDBJ databases">
        <title>Mucosal microbiota of week-old chicken and adult hens.</title>
        <authorList>
            <person name="Volf J."/>
            <person name="Karasova D."/>
            <person name="Crhanova M."/>
            <person name="Faldynova M."/>
            <person name="Prikrylova H."/>
            <person name="Zeman M."/>
            <person name="Babak V."/>
            <person name="Rajova J."/>
            <person name="Rychlik I."/>
        </authorList>
    </citation>
    <scope>NUCLEOTIDE SEQUENCE</scope>
    <source>
        <strain evidence="2">ET902</strain>
    </source>
</reference>
<dbReference type="Gene3D" id="2.40.33.20">
    <property type="entry name" value="PK beta-barrel domain-like"/>
    <property type="match status" value="1"/>
</dbReference>
<proteinExistence type="predicted"/>
<dbReference type="EMBL" id="JAUPBM010000043">
    <property type="protein sequence ID" value="MDO7020110.1"/>
    <property type="molecule type" value="Genomic_DNA"/>
</dbReference>
<dbReference type="InterPro" id="IPR052716">
    <property type="entry name" value="MOSC_domain"/>
</dbReference>
<dbReference type="PANTHER" id="PTHR36930:SF1">
    <property type="entry name" value="MOSC DOMAIN-CONTAINING PROTEIN"/>
    <property type="match status" value="1"/>
</dbReference>
<dbReference type="RefSeq" id="WP_304392269.1">
    <property type="nucleotide sequence ID" value="NZ_JAUPBM010000043.1"/>
</dbReference>
<keyword evidence="3" id="KW-1185">Reference proteome</keyword>
<dbReference type="SUPFAM" id="SSF50800">
    <property type="entry name" value="PK beta-barrel domain-like"/>
    <property type="match status" value="1"/>
</dbReference>
<comment type="caution">
    <text evidence="2">The sequence shown here is derived from an EMBL/GenBank/DDBJ whole genome shotgun (WGS) entry which is preliminary data.</text>
</comment>
<dbReference type="InterPro" id="IPR011037">
    <property type="entry name" value="Pyrv_Knase-like_insert_dom_sf"/>
</dbReference>
<evidence type="ECO:0000313" key="3">
    <source>
        <dbReference type="Proteomes" id="UP001175147"/>
    </source>
</evidence>
<protein>
    <submittedName>
        <fullName evidence="2">MOSC domain-containing protein</fullName>
    </submittedName>
</protein>
<dbReference type="InterPro" id="IPR005302">
    <property type="entry name" value="MoCF_Sase_C"/>
</dbReference>
<organism evidence="2 3">
    <name type="scientific">Brachyspira innocens</name>
    <dbReference type="NCBI Taxonomy" id="13264"/>
    <lineage>
        <taxon>Bacteria</taxon>
        <taxon>Pseudomonadati</taxon>
        <taxon>Spirochaetota</taxon>
        <taxon>Spirochaetia</taxon>
        <taxon>Brachyspirales</taxon>
        <taxon>Brachyspiraceae</taxon>
        <taxon>Brachyspira</taxon>
    </lineage>
</organism>
<evidence type="ECO:0000259" key="1">
    <source>
        <dbReference type="PROSITE" id="PS51340"/>
    </source>
</evidence>
<dbReference type="Pfam" id="PF03473">
    <property type="entry name" value="MOSC"/>
    <property type="match status" value="1"/>
</dbReference>
<gene>
    <name evidence="2" type="ORF">Q5M86_04920</name>
</gene>
<evidence type="ECO:0000313" key="2">
    <source>
        <dbReference type="EMBL" id="MDO7020110.1"/>
    </source>
</evidence>
<dbReference type="PROSITE" id="PS51340">
    <property type="entry name" value="MOSC"/>
    <property type="match status" value="1"/>
</dbReference>
<dbReference type="Proteomes" id="UP001175147">
    <property type="component" value="Unassembled WGS sequence"/>
</dbReference>